<protein>
    <submittedName>
        <fullName evidence="1">Uncharacterized protein</fullName>
    </submittedName>
</protein>
<evidence type="ECO:0000313" key="1">
    <source>
        <dbReference type="EMBL" id="JAH94454.1"/>
    </source>
</evidence>
<reference evidence="1" key="1">
    <citation type="submission" date="2014-11" db="EMBL/GenBank/DDBJ databases">
        <authorList>
            <person name="Amaro Gonzalez C."/>
        </authorList>
    </citation>
    <scope>NUCLEOTIDE SEQUENCE</scope>
</reference>
<dbReference type="AlphaFoldDB" id="A0A0E9WVL8"/>
<dbReference type="EMBL" id="GBXM01014123">
    <property type="protein sequence ID" value="JAH94454.1"/>
    <property type="molecule type" value="Transcribed_RNA"/>
</dbReference>
<accession>A0A0E9WVL8</accession>
<reference evidence="1" key="2">
    <citation type="journal article" date="2015" name="Fish Shellfish Immunol.">
        <title>Early steps in the European eel (Anguilla anguilla)-Vibrio vulnificus interaction in the gills: Role of the RtxA13 toxin.</title>
        <authorList>
            <person name="Callol A."/>
            <person name="Pajuelo D."/>
            <person name="Ebbesson L."/>
            <person name="Teles M."/>
            <person name="MacKenzie S."/>
            <person name="Amaro C."/>
        </authorList>
    </citation>
    <scope>NUCLEOTIDE SEQUENCE</scope>
</reference>
<organism evidence="1">
    <name type="scientific">Anguilla anguilla</name>
    <name type="common">European freshwater eel</name>
    <name type="synonym">Muraena anguilla</name>
    <dbReference type="NCBI Taxonomy" id="7936"/>
    <lineage>
        <taxon>Eukaryota</taxon>
        <taxon>Metazoa</taxon>
        <taxon>Chordata</taxon>
        <taxon>Craniata</taxon>
        <taxon>Vertebrata</taxon>
        <taxon>Euteleostomi</taxon>
        <taxon>Actinopterygii</taxon>
        <taxon>Neopterygii</taxon>
        <taxon>Teleostei</taxon>
        <taxon>Anguilliformes</taxon>
        <taxon>Anguillidae</taxon>
        <taxon>Anguilla</taxon>
    </lineage>
</organism>
<name>A0A0E9WVL8_ANGAN</name>
<sequence>MHSKIHVGLRALARRSPLSRALVSSLLFGMFAWTFLSRCDPGCAALTCAAHRRVLLPIDIPQRSCTKKTAFIHGNLNAM</sequence>
<proteinExistence type="predicted"/>